<dbReference type="RefSeq" id="WP_076978405.1">
    <property type="nucleotide sequence ID" value="NZ_CP019124.1"/>
</dbReference>
<dbReference type="Pfam" id="PF09931">
    <property type="entry name" value="Phage_phiJL001_Gp84_N"/>
    <property type="match status" value="1"/>
</dbReference>
<accession>A0A2M9DHP4</accession>
<organism evidence="2 3">
    <name type="scientific">Brevirhabdus pacifica</name>
    <dbReference type="NCBI Taxonomy" id="1267768"/>
    <lineage>
        <taxon>Bacteria</taxon>
        <taxon>Pseudomonadati</taxon>
        <taxon>Pseudomonadota</taxon>
        <taxon>Alphaproteobacteria</taxon>
        <taxon>Rhodobacterales</taxon>
        <taxon>Paracoccaceae</taxon>
        <taxon>Brevirhabdus</taxon>
    </lineage>
</organism>
<proteinExistence type="predicted"/>
<reference evidence="2 3" key="1">
    <citation type="submission" date="2017-01" db="EMBL/GenBank/DDBJ databases">
        <title>Genomic analysis of Xuhuaishuia manganoxidans DY6-4.</title>
        <authorList>
            <person name="Wang X."/>
        </authorList>
    </citation>
    <scope>NUCLEOTIDE SEQUENCE [LARGE SCALE GENOMIC DNA]</scope>
    <source>
        <strain evidence="2 3">DY6-4</strain>
    </source>
</reference>
<evidence type="ECO:0000313" key="2">
    <source>
        <dbReference type="EMBL" id="APX88381.1"/>
    </source>
</evidence>
<dbReference type="Proteomes" id="UP000187266">
    <property type="component" value="Chromosome"/>
</dbReference>
<sequence length="304" mass="32195">MTGEAAARLYAHLAGGAATVARCWALARSDGRVQGFTEHDRPLEFDGICFEAASGLSATALAQSTGLAVDNLEALGALSHDSLTEADIAAGRLDGAELRAWLVNWADPAARVLQFRGTVGEIKRSGGAFQAELRGLAEALNKPRGRVYHPRCAAVLGDGACGFDLSQEGYSVELTLTASSLERGAGVLLSEGLESFEPGWFTGGRLRALDGVAQGLETVVRSDSQREGLRELALWAELRAPLAPGDRVRLEAGCDRSLSDCRYKFANLLNFRGFPHLPPDEWIMAGPRAEGRLDGGSLMSEAGG</sequence>
<dbReference type="NCBIfam" id="TIGR02218">
    <property type="entry name" value="phg_TIGR02218"/>
    <property type="match status" value="1"/>
</dbReference>
<dbReference type="OrthoDB" id="1633386at2"/>
<feature type="domain" description="Bacteriophage phiJL001 Gp84 C-terminal" evidence="1">
    <location>
        <begin position="199"/>
        <end position="279"/>
    </location>
</feature>
<gene>
    <name evidence="2" type="ORF">BV394_00405</name>
</gene>
<dbReference type="EMBL" id="CP019124">
    <property type="protein sequence ID" value="APX88381.1"/>
    <property type="molecule type" value="Genomic_DNA"/>
</dbReference>
<keyword evidence="3" id="KW-1185">Reference proteome</keyword>
<name>A0A1U7DEI8_9RHOB</name>
<evidence type="ECO:0000259" key="1">
    <source>
        <dbReference type="Pfam" id="PF09356"/>
    </source>
</evidence>
<dbReference type="AlphaFoldDB" id="A0A1U7DEI8"/>
<dbReference type="InterPro" id="IPR011928">
    <property type="entry name" value="Phage_phiJL001_Gp84"/>
</dbReference>
<accession>A0A1U7DEI8</accession>
<evidence type="ECO:0000313" key="3">
    <source>
        <dbReference type="Proteomes" id="UP000187266"/>
    </source>
</evidence>
<dbReference type="STRING" id="1267768.BV394_00405"/>
<protein>
    <recommendedName>
        <fullName evidence="1">Bacteriophage phiJL001 Gp84 C-terminal domain-containing protein</fullName>
    </recommendedName>
</protein>
<dbReference type="InterPro" id="IPR018964">
    <property type="entry name" value="Phage_phiJL001_Gp84_C"/>
</dbReference>
<dbReference type="Pfam" id="PF09356">
    <property type="entry name" value="Phage_BR0599"/>
    <property type="match status" value="1"/>
</dbReference>